<feature type="signal peptide" evidence="2">
    <location>
        <begin position="1"/>
        <end position="20"/>
    </location>
</feature>
<keyword evidence="2" id="KW-0732">Signal</keyword>
<evidence type="ECO:0000256" key="1">
    <source>
        <dbReference type="SAM" id="Phobius"/>
    </source>
</evidence>
<proteinExistence type="predicted"/>
<evidence type="ECO:0000313" key="4">
    <source>
        <dbReference type="EMBL" id="MBB3119673.1"/>
    </source>
</evidence>
<evidence type="ECO:0000313" key="5">
    <source>
        <dbReference type="Proteomes" id="UP000541535"/>
    </source>
</evidence>
<keyword evidence="5" id="KW-1185">Reference proteome</keyword>
<protein>
    <recommendedName>
        <fullName evidence="3">Ice-binding protein C-terminal domain-containing protein</fullName>
    </recommendedName>
</protein>
<name>A0A7W5BB06_9BURK</name>
<feature type="chain" id="PRO_5031331976" description="Ice-binding protein C-terminal domain-containing protein" evidence="2">
    <location>
        <begin position="21"/>
        <end position="182"/>
    </location>
</feature>
<comment type="caution">
    <text evidence="4">The sequence shown here is derived from an EMBL/GenBank/DDBJ whole genome shotgun (WGS) entry which is preliminary data.</text>
</comment>
<dbReference type="NCBIfam" id="TIGR02595">
    <property type="entry name" value="PEP_CTERM"/>
    <property type="match status" value="1"/>
</dbReference>
<dbReference type="AlphaFoldDB" id="A0A7W5BB06"/>
<dbReference type="Proteomes" id="UP000541535">
    <property type="component" value="Unassembled WGS sequence"/>
</dbReference>
<feature type="transmembrane region" description="Helical" evidence="1">
    <location>
        <begin position="153"/>
        <end position="170"/>
    </location>
</feature>
<accession>A0A7W5BB06</accession>
<dbReference type="EMBL" id="JACHXD010000007">
    <property type="protein sequence ID" value="MBB3119673.1"/>
    <property type="molecule type" value="Genomic_DNA"/>
</dbReference>
<dbReference type="InterPro" id="IPR013424">
    <property type="entry name" value="Ice-binding_C"/>
</dbReference>
<evidence type="ECO:0000256" key="2">
    <source>
        <dbReference type="SAM" id="SignalP"/>
    </source>
</evidence>
<keyword evidence="1" id="KW-1133">Transmembrane helix</keyword>
<reference evidence="4 5" key="1">
    <citation type="submission" date="2020-08" db="EMBL/GenBank/DDBJ databases">
        <title>Genomic Encyclopedia of Type Strains, Phase III (KMG-III): the genomes of soil and plant-associated and newly described type strains.</title>
        <authorList>
            <person name="Whitman W."/>
        </authorList>
    </citation>
    <scope>NUCLEOTIDE SEQUENCE [LARGE SCALE GENOMIC DNA]</scope>
    <source>
        <strain evidence="4 5">CECT 8897</strain>
    </source>
</reference>
<keyword evidence="1" id="KW-0472">Membrane</keyword>
<gene>
    <name evidence="4" type="ORF">FHS03_002728</name>
</gene>
<dbReference type="Pfam" id="PF07589">
    <property type="entry name" value="PEP-CTERM"/>
    <property type="match status" value="1"/>
</dbReference>
<organism evidence="4 5">
    <name type="scientific">Pseudoduganella violacea</name>
    <dbReference type="NCBI Taxonomy" id="1715466"/>
    <lineage>
        <taxon>Bacteria</taxon>
        <taxon>Pseudomonadati</taxon>
        <taxon>Pseudomonadota</taxon>
        <taxon>Betaproteobacteria</taxon>
        <taxon>Burkholderiales</taxon>
        <taxon>Oxalobacteraceae</taxon>
        <taxon>Telluria group</taxon>
        <taxon>Pseudoduganella</taxon>
    </lineage>
</organism>
<dbReference type="RefSeq" id="WP_183441498.1">
    <property type="nucleotide sequence ID" value="NZ_JACHXD010000007.1"/>
</dbReference>
<sequence length="182" mass="20173">MFKKAICGAALALCSVSAFAETTTRWFTYTGMQEYFGGMSVWYPDVTLKGMFSGEDLNGNNILEQDELTHLELEGVNFANPRCGGYDCWISRFSFSGGNNLDFYSGYSARSYHESVHVGSKEGYTRYFDHEPYVHYYGFTLGTTFSITAVPEPSSYLMLGAGLVGIGALARRNKRRSAATQA</sequence>
<evidence type="ECO:0000259" key="3">
    <source>
        <dbReference type="Pfam" id="PF07589"/>
    </source>
</evidence>
<feature type="domain" description="Ice-binding protein C-terminal" evidence="3">
    <location>
        <begin position="149"/>
        <end position="172"/>
    </location>
</feature>
<keyword evidence="1" id="KW-0812">Transmembrane</keyword>